<dbReference type="AlphaFoldDB" id="A0A917YMC1"/>
<dbReference type="EMBL" id="BMLP01000008">
    <property type="protein sequence ID" value="GGO37063.1"/>
    <property type="molecule type" value="Genomic_DNA"/>
</dbReference>
<gene>
    <name evidence="2" type="ORF">GCM10010991_32080</name>
</gene>
<accession>A0A917YMC1</accession>
<evidence type="ECO:0000313" key="2">
    <source>
        <dbReference type="EMBL" id="GGO37063.1"/>
    </source>
</evidence>
<feature type="compositionally biased region" description="Basic and acidic residues" evidence="1">
    <location>
        <begin position="36"/>
        <end position="62"/>
    </location>
</feature>
<protein>
    <submittedName>
        <fullName evidence="2">Uncharacterized protein</fullName>
    </submittedName>
</protein>
<proteinExistence type="predicted"/>
<dbReference type="Proteomes" id="UP000598196">
    <property type="component" value="Unassembled WGS sequence"/>
</dbReference>
<organism evidence="2 3">
    <name type="scientific">Gemmobacter aquaticus</name>
    <dbReference type="NCBI Taxonomy" id="490185"/>
    <lineage>
        <taxon>Bacteria</taxon>
        <taxon>Pseudomonadati</taxon>
        <taxon>Pseudomonadota</taxon>
        <taxon>Alphaproteobacteria</taxon>
        <taxon>Rhodobacterales</taxon>
        <taxon>Paracoccaceae</taxon>
        <taxon>Gemmobacter</taxon>
    </lineage>
</organism>
<comment type="caution">
    <text evidence="2">The sequence shown here is derived from an EMBL/GenBank/DDBJ whole genome shotgun (WGS) entry which is preliminary data.</text>
</comment>
<evidence type="ECO:0000256" key="1">
    <source>
        <dbReference type="SAM" id="MobiDB-lite"/>
    </source>
</evidence>
<reference evidence="2 3" key="1">
    <citation type="journal article" date="2014" name="Int. J. Syst. Evol. Microbiol.">
        <title>Complete genome sequence of Corynebacterium casei LMG S-19264T (=DSM 44701T), isolated from a smear-ripened cheese.</title>
        <authorList>
            <consortium name="US DOE Joint Genome Institute (JGI-PGF)"/>
            <person name="Walter F."/>
            <person name="Albersmeier A."/>
            <person name="Kalinowski J."/>
            <person name="Ruckert C."/>
        </authorList>
    </citation>
    <scope>NUCLEOTIDE SEQUENCE [LARGE SCALE GENOMIC DNA]</scope>
    <source>
        <strain evidence="2 3">CGMCC 1.7029</strain>
    </source>
</reference>
<sequence>MQGAQIYVMQKYEYWHFEADPRECAAVGPSPGSFRAGEDAEAARRVKRLGEGKSNKPEAPAR</sequence>
<keyword evidence="3" id="KW-1185">Reference proteome</keyword>
<name>A0A917YMC1_9RHOB</name>
<evidence type="ECO:0000313" key="3">
    <source>
        <dbReference type="Proteomes" id="UP000598196"/>
    </source>
</evidence>
<feature type="region of interest" description="Disordered" evidence="1">
    <location>
        <begin position="28"/>
        <end position="62"/>
    </location>
</feature>